<dbReference type="SUPFAM" id="SSF69618">
    <property type="entry name" value="HemD-like"/>
    <property type="match status" value="1"/>
</dbReference>
<dbReference type="GO" id="GO:0004852">
    <property type="term" value="F:uroporphyrinogen-III synthase activity"/>
    <property type="evidence" value="ECO:0007669"/>
    <property type="project" value="InterPro"/>
</dbReference>
<gene>
    <name evidence="2" type="ORF">METZ01_LOCUS475446</name>
</gene>
<dbReference type="InterPro" id="IPR036108">
    <property type="entry name" value="4pyrrol_syn_uPrphyn_synt_sf"/>
</dbReference>
<reference evidence="2" key="1">
    <citation type="submission" date="2018-05" db="EMBL/GenBank/DDBJ databases">
        <authorList>
            <person name="Lanie J.A."/>
            <person name="Ng W.-L."/>
            <person name="Kazmierczak K.M."/>
            <person name="Andrzejewski T.M."/>
            <person name="Davidsen T.M."/>
            <person name="Wayne K.J."/>
            <person name="Tettelin H."/>
            <person name="Glass J.I."/>
            <person name="Rusch D."/>
            <person name="Podicherti R."/>
            <person name="Tsui H.-C.T."/>
            <person name="Winkler M.E."/>
        </authorList>
    </citation>
    <scope>NUCLEOTIDE SEQUENCE</scope>
</reference>
<organism evidence="2">
    <name type="scientific">marine metagenome</name>
    <dbReference type="NCBI Taxonomy" id="408172"/>
    <lineage>
        <taxon>unclassified sequences</taxon>
        <taxon>metagenomes</taxon>
        <taxon>ecological metagenomes</taxon>
    </lineage>
</organism>
<dbReference type="AlphaFoldDB" id="A0A383BRP7"/>
<protein>
    <recommendedName>
        <fullName evidence="1">Tetrapyrrole biosynthesis uroporphyrinogen III synthase domain-containing protein</fullName>
    </recommendedName>
</protein>
<dbReference type="Gene3D" id="3.40.50.10090">
    <property type="match status" value="1"/>
</dbReference>
<feature type="domain" description="Tetrapyrrole biosynthesis uroporphyrinogen III synthase" evidence="1">
    <location>
        <begin position="10"/>
        <end position="116"/>
    </location>
</feature>
<dbReference type="InterPro" id="IPR003754">
    <property type="entry name" value="4pyrrol_synth_uPrphyn_synth"/>
</dbReference>
<feature type="non-terminal residue" evidence="2">
    <location>
        <position position="1"/>
    </location>
</feature>
<dbReference type="EMBL" id="UINC01202673">
    <property type="protein sequence ID" value="SVE22592.1"/>
    <property type="molecule type" value="Genomic_DNA"/>
</dbReference>
<name>A0A383BRP7_9ZZZZ</name>
<proteinExistence type="predicted"/>
<dbReference type="Pfam" id="PF02602">
    <property type="entry name" value="HEM4"/>
    <property type="match status" value="1"/>
</dbReference>
<sequence length="122" mass="12567">GAIAHVGGTDLAGGLVKRLCLVGYRARHVALYHTVAATCLSCEVRRAMGNGEIDGALFFSPRTARIFMALVSEAKCGSALGNMTAFCLSEAVASALDQALWGRLVVSDRPASANLLAAVMGG</sequence>
<accession>A0A383BRP7</accession>
<evidence type="ECO:0000313" key="2">
    <source>
        <dbReference type="EMBL" id="SVE22592.1"/>
    </source>
</evidence>
<evidence type="ECO:0000259" key="1">
    <source>
        <dbReference type="Pfam" id="PF02602"/>
    </source>
</evidence>
<dbReference type="GO" id="GO:0033014">
    <property type="term" value="P:tetrapyrrole biosynthetic process"/>
    <property type="evidence" value="ECO:0007669"/>
    <property type="project" value="InterPro"/>
</dbReference>